<dbReference type="PANTHER" id="PTHR30151">
    <property type="entry name" value="ALKANE SULFONATE ABC TRANSPORTER-RELATED, MEMBRANE SUBUNIT"/>
    <property type="match status" value="1"/>
</dbReference>
<feature type="transmembrane region" description="Helical" evidence="7">
    <location>
        <begin position="108"/>
        <end position="129"/>
    </location>
</feature>
<feature type="transmembrane region" description="Helical" evidence="7">
    <location>
        <begin position="230"/>
        <end position="249"/>
    </location>
</feature>
<keyword evidence="10" id="KW-1185">Reference proteome</keyword>
<name>A0ABV1D505_9FIRM</name>
<dbReference type="CDD" id="cd06261">
    <property type="entry name" value="TM_PBP2"/>
    <property type="match status" value="1"/>
</dbReference>
<dbReference type="Gene3D" id="1.10.3720.10">
    <property type="entry name" value="MetI-like"/>
    <property type="match status" value="1"/>
</dbReference>
<keyword evidence="4 7" id="KW-0812">Transmembrane</keyword>
<dbReference type="PROSITE" id="PS50928">
    <property type="entry name" value="ABC_TM1"/>
    <property type="match status" value="1"/>
</dbReference>
<reference evidence="9 10" key="1">
    <citation type="submission" date="2024-03" db="EMBL/GenBank/DDBJ databases">
        <title>Human intestinal bacterial collection.</title>
        <authorList>
            <person name="Pauvert C."/>
            <person name="Hitch T.C.A."/>
            <person name="Clavel T."/>
        </authorList>
    </citation>
    <scope>NUCLEOTIDE SEQUENCE [LARGE SCALE GENOMIC DNA]</scope>
    <source>
        <strain evidence="9 10">CLA-SR-H021</strain>
    </source>
</reference>
<evidence type="ECO:0000256" key="4">
    <source>
        <dbReference type="ARBA" id="ARBA00022692"/>
    </source>
</evidence>
<organism evidence="9 10">
    <name type="scientific">Enterocloster hominis</name>
    <name type="common">ex Hitch et al. 2024</name>
    <dbReference type="NCBI Taxonomy" id="1917870"/>
    <lineage>
        <taxon>Bacteria</taxon>
        <taxon>Bacillati</taxon>
        <taxon>Bacillota</taxon>
        <taxon>Clostridia</taxon>
        <taxon>Lachnospirales</taxon>
        <taxon>Lachnospiraceae</taxon>
        <taxon>Enterocloster</taxon>
    </lineage>
</organism>
<evidence type="ECO:0000256" key="7">
    <source>
        <dbReference type="RuleBase" id="RU363032"/>
    </source>
</evidence>
<evidence type="ECO:0000256" key="1">
    <source>
        <dbReference type="ARBA" id="ARBA00004651"/>
    </source>
</evidence>
<keyword evidence="6 7" id="KW-0472">Membrane</keyword>
<evidence type="ECO:0000256" key="6">
    <source>
        <dbReference type="ARBA" id="ARBA00023136"/>
    </source>
</evidence>
<keyword evidence="2 7" id="KW-0813">Transport</keyword>
<evidence type="ECO:0000256" key="2">
    <source>
        <dbReference type="ARBA" id="ARBA00022448"/>
    </source>
</evidence>
<feature type="transmembrane region" description="Helical" evidence="7">
    <location>
        <begin position="77"/>
        <end position="96"/>
    </location>
</feature>
<accession>A0ABV1D505</accession>
<comment type="similarity">
    <text evidence="7">Belongs to the binding-protein-dependent transport system permease family.</text>
</comment>
<keyword evidence="5 7" id="KW-1133">Transmembrane helix</keyword>
<feature type="transmembrane region" description="Helical" evidence="7">
    <location>
        <begin position="135"/>
        <end position="154"/>
    </location>
</feature>
<dbReference type="SUPFAM" id="SSF161098">
    <property type="entry name" value="MetI-like"/>
    <property type="match status" value="1"/>
</dbReference>
<evidence type="ECO:0000313" key="10">
    <source>
        <dbReference type="Proteomes" id="UP001454086"/>
    </source>
</evidence>
<feature type="domain" description="ABC transmembrane type-1" evidence="8">
    <location>
        <begin position="69"/>
        <end position="249"/>
    </location>
</feature>
<evidence type="ECO:0000259" key="8">
    <source>
        <dbReference type="PROSITE" id="PS50928"/>
    </source>
</evidence>
<dbReference type="RefSeq" id="WP_008721087.1">
    <property type="nucleotide sequence ID" value="NZ_JBBMFM010000033.1"/>
</dbReference>
<evidence type="ECO:0000256" key="3">
    <source>
        <dbReference type="ARBA" id="ARBA00022475"/>
    </source>
</evidence>
<protein>
    <submittedName>
        <fullName evidence="9">ABC transporter permease</fullName>
    </submittedName>
</protein>
<sequence>MKRKKTMELKYMMMSISSVCAVLLVWWLCIDVLHLKSESVFPGPGKVFNTFIVKLTHKAPDGATLITHTLQSLKVALTGYAMGAVIGIPMGILMAWNRFADMFIRPLFDLLRPIPGLAWIPLFILLFGIGLLPKALVIFIASLIACVVNAYTGIRQTKDLHLWVGDVFGASDMQKLFKIAIPTATPMIFTGLRVALGSAWTALVAAELLASSNGLGYMIQQARSISRPDLVLVGMITIGIVGLAMDRLLHKLELVVAKGMNVQ</sequence>
<dbReference type="EMBL" id="JBBMFM010000033">
    <property type="protein sequence ID" value="MEQ2425484.1"/>
    <property type="molecule type" value="Genomic_DNA"/>
</dbReference>
<comment type="caution">
    <text evidence="9">The sequence shown here is derived from an EMBL/GenBank/DDBJ whole genome shotgun (WGS) entry which is preliminary data.</text>
</comment>
<proteinExistence type="inferred from homology"/>
<evidence type="ECO:0000313" key="9">
    <source>
        <dbReference type="EMBL" id="MEQ2425484.1"/>
    </source>
</evidence>
<dbReference type="PANTHER" id="PTHR30151:SF0">
    <property type="entry name" value="ABC TRANSPORTER PERMEASE PROTEIN MJ0413-RELATED"/>
    <property type="match status" value="1"/>
</dbReference>
<comment type="subcellular location">
    <subcellularLocation>
        <location evidence="1 7">Cell membrane</location>
        <topology evidence="1 7">Multi-pass membrane protein</topology>
    </subcellularLocation>
</comment>
<dbReference type="Pfam" id="PF00528">
    <property type="entry name" value="BPD_transp_1"/>
    <property type="match status" value="1"/>
</dbReference>
<keyword evidence="3" id="KW-1003">Cell membrane</keyword>
<dbReference type="InterPro" id="IPR000515">
    <property type="entry name" value="MetI-like"/>
</dbReference>
<dbReference type="Proteomes" id="UP001454086">
    <property type="component" value="Unassembled WGS sequence"/>
</dbReference>
<dbReference type="InterPro" id="IPR035906">
    <property type="entry name" value="MetI-like_sf"/>
</dbReference>
<evidence type="ECO:0000256" key="5">
    <source>
        <dbReference type="ARBA" id="ARBA00022989"/>
    </source>
</evidence>
<gene>
    <name evidence="9" type="ORF">WMQ36_10905</name>
</gene>